<protein>
    <submittedName>
        <fullName evidence="1">Uncharacterized protein</fullName>
    </submittedName>
</protein>
<comment type="caution">
    <text evidence="1">The sequence shown here is derived from an EMBL/GenBank/DDBJ whole genome shotgun (WGS) entry which is preliminary data.</text>
</comment>
<dbReference type="RefSeq" id="WP_070791109.1">
    <property type="nucleotide sequence ID" value="NZ_MKIR01000001.1"/>
</dbReference>
<name>A0A1E8GQ45_9LACT</name>
<gene>
    <name evidence="1" type="ORF">BG261_00395</name>
</gene>
<dbReference type="OrthoDB" id="9784009at2"/>
<evidence type="ECO:0000313" key="2">
    <source>
        <dbReference type="Proteomes" id="UP000178622"/>
    </source>
</evidence>
<evidence type="ECO:0000313" key="1">
    <source>
        <dbReference type="EMBL" id="OFI50380.1"/>
    </source>
</evidence>
<proteinExistence type="predicted"/>
<keyword evidence="2" id="KW-1185">Reference proteome</keyword>
<sequence length="89" mass="10575">MKYKLTNYKVDIDEENNEKILQAQYFLEDQWGSKIDFLFDGNIYETVPIDDINDFANFLSQIKYEIGCNELSKEQLYNSIEKFLKISNS</sequence>
<reference evidence="2" key="1">
    <citation type="submission" date="2016-09" db="EMBL/GenBank/DDBJ databases">
        <title>Draft genome sequence of a novel species of the family Streptococcaceae isolated from flowers.</title>
        <authorList>
            <person name="Chuah L.-O."/>
            <person name="Yap K.-P."/>
            <person name="Thong K.L."/>
            <person name="Liong M.T."/>
            <person name="Ahmad R."/>
            <person name="Rusul G."/>
        </authorList>
    </citation>
    <scope>NUCLEOTIDE SEQUENCE [LARGE SCALE GENOMIC DNA]</scope>
    <source>
        <strain evidence="2">DF1</strain>
    </source>
</reference>
<dbReference type="STRING" id="1859473.BG261_00395"/>
<dbReference type="AlphaFoldDB" id="A0A1E8GQ45"/>
<dbReference type="Proteomes" id="UP000178622">
    <property type="component" value="Unassembled WGS sequence"/>
</dbReference>
<organism evidence="1 2">
    <name type="scientific">Floricoccus tropicus</name>
    <dbReference type="NCBI Taxonomy" id="1859473"/>
    <lineage>
        <taxon>Bacteria</taxon>
        <taxon>Bacillati</taxon>
        <taxon>Bacillota</taxon>
        <taxon>Bacilli</taxon>
        <taxon>Lactobacillales</taxon>
        <taxon>Streptococcaceae</taxon>
        <taxon>Floricoccus</taxon>
    </lineage>
</organism>
<dbReference type="EMBL" id="MKIR01000001">
    <property type="protein sequence ID" value="OFI50380.1"/>
    <property type="molecule type" value="Genomic_DNA"/>
</dbReference>
<accession>A0A1E8GQ45</accession>